<proteinExistence type="predicted"/>
<dbReference type="RefSeq" id="WP_102243028.1">
    <property type="nucleotide sequence ID" value="NZ_CP025704.1"/>
</dbReference>
<dbReference type="EMBL" id="CP025704">
    <property type="protein sequence ID" value="AUN97735.1"/>
    <property type="molecule type" value="Genomic_DNA"/>
</dbReference>
<reference evidence="2 3" key="1">
    <citation type="submission" date="2018-01" db="EMBL/GenBank/DDBJ databases">
        <title>Complete genome sequence of Bacteriovorax stolpii DSM12778.</title>
        <authorList>
            <person name="Tang B."/>
            <person name="Chang J."/>
        </authorList>
    </citation>
    <scope>NUCLEOTIDE SEQUENCE [LARGE SCALE GENOMIC DNA]</scope>
    <source>
        <strain evidence="2 3">DSM 12778</strain>
    </source>
</reference>
<dbReference type="AlphaFoldDB" id="A0A2K9NRM5"/>
<gene>
    <name evidence="2" type="ORF">C0V70_06340</name>
</gene>
<dbReference type="Proteomes" id="UP000235584">
    <property type="component" value="Chromosome"/>
</dbReference>
<dbReference type="Gene3D" id="3.40.190.10">
    <property type="entry name" value="Periplasmic binding protein-like II"/>
    <property type="match status" value="2"/>
</dbReference>
<dbReference type="Pfam" id="PF00497">
    <property type="entry name" value="SBP_bac_3"/>
    <property type="match status" value="1"/>
</dbReference>
<dbReference type="SUPFAM" id="SSF53850">
    <property type="entry name" value="Periplasmic binding protein-like II"/>
    <property type="match status" value="1"/>
</dbReference>
<keyword evidence="1" id="KW-0732">Signal</keyword>
<organism evidence="2 3">
    <name type="scientific">Bacteriovorax stolpii</name>
    <name type="common">Bdellovibrio stolpii</name>
    <dbReference type="NCBI Taxonomy" id="960"/>
    <lineage>
        <taxon>Bacteria</taxon>
        <taxon>Pseudomonadati</taxon>
        <taxon>Bdellovibrionota</taxon>
        <taxon>Bacteriovoracia</taxon>
        <taxon>Bacteriovoracales</taxon>
        <taxon>Bacteriovoracaceae</taxon>
        <taxon>Bacteriovorax</taxon>
    </lineage>
</organism>
<dbReference type="KEGG" id="bsto:C0V70_06340"/>
<protein>
    <submittedName>
        <fullName evidence="2">Uncharacterized protein</fullName>
    </submittedName>
</protein>
<sequence>MKKSVTLLLAAFFCFSLQGKEVVRLAAGEWPPYISEKLDYYGIISHLTTEAFATQGIETKIEFYPWQRVLQVSKNAEVDGAFAYVHTPERDETYLFSEPIYQGKYVLFHLKSTKLQWKDYKDLKDVRIAAPRGFGGMGPDFLAAEEKKVITVDRVTTVEQTFNMLFLGRVQAVPSDLEVGYVLVRQNFDQKDFDRLTHNEKVIHLAKYCLIMPKKSKKSAGLIKKFNLGIEALKKSGRYNQIVKDFYSKKVYRESLPPNYTSSAQVF</sequence>
<dbReference type="PANTHER" id="PTHR35936">
    <property type="entry name" value="MEMBRANE-BOUND LYTIC MUREIN TRANSGLYCOSYLASE F"/>
    <property type="match status" value="1"/>
</dbReference>
<keyword evidence="3" id="KW-1185">Reference proteome</keyword>
<dbReference type="PANTHER" id="PTHR35936:SF25">
    <property type="entry name" value="ABC TRANSPORTER SUBSTRATE-BINDING PROTEIN"/>
    <property type="match status" value="1"/>
</dbReference>
<evidence type="ECO:0000256" key="1">
    <source>
        <dbReference type="ARBA" id="ARBA00022729"/>
    </source>
</evidence>
<dbReference type="SMART" id="SM00062">
    <property type="entry name" value="PBPb"/>
    <property type="match status" value="1"/>
</dbReference>
<evidence type="ECO:0000313" key="3">
    <source>
        <dbReference type="Proteomes" id="UP000235584"/>
    </source>
</evidence>
<accession>A0A2K9NRM5</accession>
<dbReference type="InterPro" id="IPR001638">
    <property type="entry name" value="Solute-binding_3/MltF_N"/>
</dbReference>
<evidence type="ECO:0000313" key="2">
    <source>
        <dbReference type="EMBL" id="AUN97735.1"/>
    </source>
</evidence>
<name>A0A2K9NRM5_BACTC</name>